<gene>
    <name evidence="7" type="ORF">VSDG_08289</name>
</gene>
<dbReference type="Pfam" id="PF05577">
    <property type="entry name" value="Peptidase_S28"/>
    <property type="match status" value="1"/>
</dbReference>
<dbReference type="InterPro" id="IPR008758">
    <property type="entry name" value="Peptidase_S28"/>
</dbReference>
<reference evidence="7 8" key="1">
    <citation type="submission" date="2015-09" db="EMBL/GenBank/DDBJ databases">
        <title>Host preference determinants of Valsa canker pathogens revealed by comparative genomics.</title>
        <authorList>
            <person name="Yin Z."/>
            <person name="Huang L."/>
        </authorList>
    </citation>
    <scope>NUCLEOTIDE SEQUENCE [LARGE SCALE GENOMIC DNA]</scope>
    <source>
        <strain evidence="7 8">YSFL</strain>
    </source>
</reference>
<evidence type="ECO:0000256" key="6">
    <source>
        <dbReference type="SAM" id="MobiDB-lite"/>
    </source>
</evidence>
<evidence type="ECO:0000256" key="1">
    <source>
        <dbReference type="ARBA" id="ARBA00011079"/>
    </source>
</evidence>
<evidence type="ECO:0000313" key="8">
    <source>
        <dbReference type="Proteomes" id="UP000284375"/>
    </source>
</evidence>
<evidence type="ECO:0000256" key="4">
    <source>
        <dbReference type="ARBA" id="ARBA00022801"/>
    </source>
</evidence>
<dbReference type="GO" id="GO:0008239">
    <property type="term" value="F:dipeptidyl-peptidase activity"/>
    <property type="evidence" value="ECO:0007669"/>
    <property type="project" value="TreeGrafter"/>
</dbReference>
<dbReference type="AlphaFoldDB" id="A0A423VI55"/>
<evidence type="ECO:0000313" key="7">
    <source>
        <dbReference type="EMBL" id="ROV90689.1"/>
    </source>
</evidence>
<evidence type="ECO:0000256" key="3">
    <source>
        <dbReference type="ARBA" id="ARBA00022729"/>
    </source>
</evidence>
<comment type="similarity">
    <text evidence="1">Belongs to the peptidase S28 family.</text>
</comment>
<proteinExistence type="inferred from homology"/>
<feature type="compositionally biased region" description="Basic and acidic residues" evidence="6">
    <location>
        <begin position="403"/>
        <end position="412"/>
    </location>
</feature>
<dbReference type="GO" id="GO:0006508">
    <property type="term" value="P:proteolysis"/>
    <property type="evidence" value="ECO:0007669"/>
    <property type="project" value="UniProtKB-KW"/>
</dbReference>
<dbReference type="Proteomes" id="UP000284375">
    <property type="component" value="Unassembled WGS sequence"/>
</dbReference>
<dbReference type="Gene3D" id="3.40.50.1820">
    <property type="entry name" value="alpha/beta hydrolase"/>
    <property type="match status" value="2"/>
</dbReference>
<protein>
    <submittedName>
        <fullName evidence="7">Uncharacterized protein</fullName>
    </submittedName>
</protein>
<dbReference type="PANTHER" id="PTHR11010">
    <property type="entry name" value="PROTEASE S28 PRO-X CARBOXYPEPTIDASE-RELATED"/>
    <property type="match status" value="1"/>
</dbReference>
<dbReference type="OrthoDB" id="1735038at2759"/>
<feature type="region of interest" description="Disordered" evidence="6">
    <location>
        <begin position="374"/>
        <end position="412"/>
    </location>
</feature>
<name>A0A423VI55_CYTCH</name>
<keyword evidence="3" id="KW-0732">Signal</keyword>
<dbReference type="SUPFAM" id="SSF53474">
    <property type="entry name" value="alpha/beta-Hydrolases"/>
    <property type="match status" value="1"/>
</dbReference>
<comment type="caution">
    <text evidence="7">The sequence shown here is derived from an EMBL/GenBank/DDBJ whole genome shotgun (WGS) entry which is preliminary data.</text>
</comment>
<keyword evidence="2" id="KW-0645">Protease</keyword>
<dbReference type="GO" id="GO:0070008">
    <property type="term" value="F:serine-type exopeptidase activity"/>
    <property type="evidence" value="ECO:0007669"/>
    <property type="project" value="InterPro"/>
</dbReference>
<sequence length="1026" mass="113036">MAPTPQKPDKPVIKREGFTIRDGVITSNGHARVDGARLEAMFHPERLKLPRLQKAAENEARRLFSRSFFAAQLRWHGIAFPKTATEQRLKSLLDKAAAAKQCANVPASVVRIHEELKRDYDKEVQAWEYTIANWDAELKRRQEEAWAQLETPTERAGYDLDRFMEHYFLTDGQPDPAKKPEPIALYGFADDQVITELQVRATGVPGLEIAMGGQGPDRTICIGWDRAAVCGLAGEIQSIASQRQRKKNEAEWEKAMQSHQDYITQSRAQAQEQADPQVGFPSAAAPVEVAKQVTTLRNCRGSFVVKCQAVGEMFPDNVNIFTFDVSDGPAHNGDVLRAAVDFGVYQSTAILGFDEAVLDWFARYYDRNAVAATGRSPGSASVIANNGKRKATEAGGEPAAKQRRLEGGPHPEGRVLVRMRGRNAMVGQICPEIKSGYLNFTDNDCTVFQGVFDIPGVGENVEVQGFRVARIAAMEPPPWNWFWPGIQHIFPAHAATMLSFAPLLALASLVSAGPGRLAPSPISSRESEIYPAHSIDMAIDHFPNSDKYLPHTNATFKQHYYFDSSYYKPGGPVFLYVGGETSGRSRLSNLETGIIQILMNATGGLGVIIENRYYGLSTPFDTTTTDTLTYLTNEQTIADFAYFAQHATFPGVAANLTAPGTPWIMYGGSLAGAQTAFTVKTYPDIIYGGIASSGVIIAAVEYPQWYDPIQKFGPSDCVQSINDIVDKFDGLVAAGNTEAVEELKAIFGLEALTDNRDFAKTIAYPVGGPFDYPTSTWQELSWTDQDTQFWTFCSSVTDIDAPDNVTAVDAQMAKYTDGEAWENLGNYASYIKEVILPTCPSGDYASGDCFGQGDAAYWTEQADLGTLAYLYSTCTEMGLYQAAPKEGKSLISRVMDGNYTQEQCVMAFPPGTYNSIPASPDVDGWNAYGGYDFEADRLAFVDGNQDPWLDGCYHSNAAPQRYSSDLHPAYLIADGGHHWDSYGILDVPGEPQFVREAHYWEIRTVKKWLRNFSSWAPAKNGTVVRR</sequence>
<dbReference type="PANTHER" id="PTHR11010:SF117">
    <property type="entry name" value="SERINE PROTEASE 16"/>
    <property type="match status" value="1"/>
</dbReference>
<dbReference type="InterPro" id="IPR029058">
    <property type="entry name" value="AB_hydrolase_fold"/>
</dbReference>
<keyword evidence="4" id="KW-0378">Hydrolase</keyword>
<accession>A0A423VI55</accession>
<keyword evidence="5" id="KW-0325">Glycoprotein</keyword>
<organism evidence="7 8">
    <name type="scientific">Cytospora chrysosperma</name>
    <name type="common">Cytospora canker fungus</name>
    <name type="synonym">Sphaeria chrysosperma</name>
    <dbReference type="NCBI Taxonomy" id="252740"/>
    <lineage>
        <taxon>Eukaryota</taxon>
        <taxon>Fungi</taxon>
        <taxon>Dikarya</taxon>
        <taxon>Ascomycota</taxon>
        <taxon>Pezizomycotina</taxon>
        <taxon>Sordariomycetes</taxon>
        <taxon>Sordariomycetidae</taxon>
        <taxon>Diaporthales</taxon>
        <taxon>Cytosporaceae</taxon>
        <taxon>Cytospora</taxon>
    </lineage>
</organism>
<dbReference type="EMBL" id="LJZO01000048">
    <property type="protein sequence ID" value="ROV90689.1"/>
    <property type="molecule type" value="Genomic_DNA"/>
</dbReference>
<evidence type="ECO:0000256" key="5">
    <source>
        <dbReference type="ARBA" id="ARBA00023180"/>
    </source>
</evidence>
<evidence type="ECO:0000256" key="2">
    <source>
        <dbReference type="ARBA" id="ARBA00022670"/>
    </source>
</evidence>
<keyword evidence="8" id="KW-1185">Reference proteome</keyword>